<dbReference type="EMBL" id="JAERUA010000015">
    <property type="protein sequence ID" value="KAI1889465.1"/>
    <property type="molecule type" value="Genomic_DNA"/>
</dbReference>
<dbReference type="GO" id="GO:0043171">
    <property type="term" value="P:peptide catabolic process"/>
    <property type="evidence" value="ECO:0007669"/>
    <property type="project" value="TreeGrafter"/>
</dbReference>
<reference evidence="3" key="1">
    <citation type="submission" date="2021-01" db="EMBL/GenBank/DDBJ databases">
        <authorList>
            <person name="Zahm M."/>
            <person name="Roques C."/>
            <person name="Cabau C."/>
            <person name="Klopp C."/>
            <person name="Donnadieu C."/>
            <person name="Jouanno E."/>
            <person name="Lampietro C."/>
            <person name="Louis A."/>
            <person name="Herpin A."/>
            <person name="Echchiki A."/>
            <person name="Berthelot C."/>
            <person name="Parey E."/>
            <person name="Roest-Crollius H."/>
            <person name="Braasch I."/>
            <person name="Postlethwait J."/>
            <person name="Bobe J."/>
            <person name="Montfort J."/>
            <person name="Bouchez O."/>
            <person name="Begum T."/>
            <person name="Mejri S."/>
            <person name="Adams A."/>
            <person name="Chen W.-J."/>
            <person name="Guiguen Y."/>
        </authorList>
    </citation>
    <scope>NUCLEOTIDE SEQUENCE</scope>
    <source>
        <tissue evidence="3">Blood</tissue>
    </source>
</reference>
<name>A0A8T3D3U6_9TELE</name>
<dbReference type="Proteomes" id="UP000829720">
    <property type="component" value="Unassembled WGS sequence"/>
</dbReference>
<dbReference type="OrthoDB" id="510539at2759"/>
<proteinExistence type="inferred from homology"/>
<dbReference type="Pfam" id="PF11838">
    <property type="entry name" value="ERAP1_C"/>
    <property type="match status" value="2"/>
</dbReference>
<dbReference type="InterPro" id="IPR024571">
    <property type="entry name" value="ERAP1-like_C_dom"/>
</dbReference>
<protein>
    <recommendedName>
        <fullName evidence="2">ERAP1-like C-terminal domain-containing protein</fullName>
    </recommendedName>
</protein>
<sequence length="279" mass="32054">MKTTGNEWVLANINVAGYYRVNYDIANWERLLEQMTADHQVIPVLNRAQIIDDAFNLARYSQVHAISLACSTGLPACLELTKGWFKQWMDNPENNPIHPNLRTTVYCNAIAAGGAEEWDFGWEMFRNATIATEADKLMFALACTKEPWLLKRYLEFALDPNKIRKQDATSTIVYIGSNVVGQPLAWDFVRERWEYIYTQYGGGSFSFSYLIDGVTERFSTEFELKQLQRFKEDNAHVGFGSGTLAVEQAIERTTANIKWVAENKESVMNWFNSQSRRQE</sequence>
<feature type="domain" description="ERAP1-like C-terminal" evidence="2">
    <location>
        <begin position="61"/>
        <end position="253"/>
    </location>
</feature>
<feature type="domain" description="ERAP1-like C-terminal" evidence="2">
    <location>
        <begin position="8"/>
        <end position="60"/>
    </location>
</feature>
<dbReference type="PANTHER" id="PTHR11533:SF172">
    <property type="entry name" value="AMINOPEPTIDASE N"/>
    <property type="match status" value="1"/>
</dbReference>
<evidence type="ECO:0000313" key="3">
    <source>
        <dbReference type="EMBL" id="KAI1889465.1"/>
    </source>
</evidence>
<gene>
    <name evidence="3" type="ORF">AGOR_G00163150</name>
</gene>
<organism evidence="3 4">
    <name type="scientific">Albula goreensis</name>
    <dbReference type="NCBI Taxonomy" id="1534307"/>
    <lineage>
        <taxon>Eukaryota</taxon>
        <taxon>Metazoa</taxon>
        <taxon>Chordata</taxon>
        <taxon>Craniata</taxon>
        <taxon>Vertebrata</taxon>
        <taxon>Euteleostomi</taxon>
        <taxon>Actinopterygii</taxon>
        <taxon>Neopterygii</taxon>
        <taxon>Teleostei</taxon>
        <taxon>Albuliformes</taxon>
        <taxon>Albulidae</taxon>
        <taxon>Albula</taxon>
    </lineage>
</organism>
<dbReference type="PANTHER" id="PTHR11533">
    <property type="entry name" value="PROTEASE M1 ZINC METALLOPROTEASE"/>
    <property type="match status" value="1"/>
</dbReference>
<evidence type="ECO:0000259" key="2">
    <source>
        <dbReference type="Pfam" id="PF11838"/>
    </source>
</evidence>
<comment type="caution">
    <text evidence="3">The sequence shown here is derived from an EMBL/GenBank/DDBJ whole genome shotgun (WGS) entry which is preliminary data.</text>
</comment>
<evidence type="ECO:0000256" key="1">
    <source>
        <dbReference type="ARBA" id="ARBA00010136"/>
    </source>
</evidence>
<keyword evidence="4" id="KW-1185">Reference proteome</keyword>
<accession>A0A8T3D3U6</accession>
<evidence type="ECO:0000313" key="4">
    <source>
        <dbReference type="Proteomes" id="UP000829720"/>
    </source>
</evidence>
<dbReference type="GO" id="GO:0070006">
    <property type="term" value="F:metalloaminopeptidase activity"/>
    <property type="evidence" value="ECO:0007669"/>
    <property type="project" value="TreeGrafter"/>
</dbReference>
<dbReference type="Gene3D" id="1.25.50.20">
    <property type="match status" value="2"/>
</dbReference>
<dbReference type="GO" id="GO:0005615">
    <property type="term" value="C:extracellular space"/>
    <property type="evidence" value="ECO:0007669"/>
    <property type="project" value="TreeGrafter"/>
</dbReference>
<dbReference type="InterPro" id="IPR050344">
    <property type="entry name" value="Peptidase_M1_aminopeptidases"/>
</dbReference>
<dbReference type="GO" id="GO:0008270">
    <property type="term" value="F:zinc ion binding"/>
    <property type="evidence" value="ECO:0007669"/>
    <property type="project" value="TreeGrafter"/>
</dbReference>
<dbReference type="FunFam" id="1.25.50.20:FF:000012">
    <property type="entry name" value="Aminopeptidase N"/>
    <property type="match status" value="1"/>
</dbReference>
<dbReference type="AlphaFoldDB" id="A0A8T3D3U6"/>
<dbReference type="GO" id="GO:0006508">
    <property type="term" value="P:proteolysis"/>
    <property type="evidence" value="ECO:0007669"/>
    <property type="project" value="TreeGrafter"/>
</dbReference>
<dbReference type="GO" id="GO:0042277">
    <property type="term" value="F:peptide binding"/>
    <property type="evidence" value="ECO:0007669"/>
    <property type="project" value="TreeGrafter"/>
</dbReference>
<dbReference type="GO" id="GO:0005737">
    <property type="term" value="C:cytoplasm"/>
    <property type="evidence" value="ECO:0007669"/>
    <property type="project" value="TreeGrafter"/>
</dbReference>
<dbReference type="GO" id="GO:0005886">
    <property type="term" value="C:plasma membrane"/>
    <property type="evidence" value="ECO:0007669"/>
    <property type="project" value="TreeGrafter"/>
</dbReference>
<comment type="similarity">
    <text evidence="1">Belongs to the peptidase M1 family.</text>
</comment>